<evidence type="ECO:0000256" key="7">
    <source>
        <dbReference type="ARBA" id="ARBA00022841"/>
    </source>
</evidence>
<keyword evidence="5 8" id="KW-0732">Signal</keyword>
<comment type="similarity">
    <text evidence="3">Belongs to the AlgF family.</text>
</comment>
<comment type="pathway">
    <text evidence="2">Glycan biosynthesis; alginate biosynthesis.</text>
</comment>
<organism evidence="9 10">
    <name type="scientific">Shewanella jiangmenensis</name>
    <dbReference type="NCBI Taxonomy" id="2837387"/>
    <lineage>
        <taxon>Bacteria</taxon>
        <taxon>Pseudomonadati</taxon>
        <taxon>Pseudomonadota</taxon>
        <taxon>Gammaproteobacteria</taxon>
        <taxon>Alteromonadales</taxon>
        <taxon>Shewanellaceae</taxon>
        <taxon>Shewanella</taxon>
    </lineage>
</organism>
<dbReference type="InterPro" id="IPR035422">
    <property type="entry name" value="AlgF"/>
</dbReference>
<evidence type="ECO:0000256" key="5">
    <source>
        <dbReference type="ARBA" id="ARBA00022729"/>
    </source>
</evidence>
<evidence type="ECO:0000256" key="8">
    <source>
        <dbReference type="SAM" id="SignalP"/>
    </source>
</evidence>
<proteinExistence type="inferred from homology"/>
<keyword evidence="6" id="KW-0574">Periplasm</keyword>
<evidence type="ECO:0000256" key="2">
    <source>
        <dbReference type="ARBA" id="ARBA00005182"/>
    </source>
</evidence>
<reference evidence="9 10" key="1">
    <citation type="submission" date="2021-05" db="EMBL/GenBank/DDBJ databases">
        <title>Shewanella sp. JM162201.</title>
        <authorList>
            <person name="Xu S."/>
            <person name="Li A."/>
        </authorList>
    </citation>
    <scope>NUCLEOTIDE SEQUENCE [LARGE SCALE GENOMIC DNA]</scope>
    <source>
        <strain evidence="9 10">JM162201</strain>
    </source>
</reference>
<keyword evidence="10" id="KW-1185">Reference proteome</keyword>
<keyword evidence="7" id="KW-0016">Alginate biosynthesis</keyword>
<evidence type="ECO:0000256" key="6">
    <source>
        <dbReference type="ARBA" id="ARBA00022764"/>
    </source>
</evidence>
<dbReference type="EMBL" id="JAHEPS010000004">
    <property type="protein sequence ID" value="MBT1445099.1"/>
    <property type="molecule type" value="Genomic_DNA"/>
</dbReference>
<evidence type="ECO:0000256" key="1">
    <source>
        <dbReference type="ARBA" id="ARBA00004418"/>
    </source>
</evidence>
<protein>
    <recommendedName>
        <fullName evidence="4">Alginate biosynthesis protein AlgF</fullName>
    </recommendedName>
</protein>
<comment type="caution">
    <text evidence="9">The sequence shown here is derived from an EMBL/GenBank/DDBJ whole genome shotgun (WGS) entry which is preliminary data.</text>
</comment>
<feature type="signal peptide" evidence="8">
    <location>
        <begin position="1"/>
        <end position="22"/>
    </location>
</feature>
<dbReference type="Proteomes" id="UP001195903">
    <property type="component" value="Unassembled WGS sequence"/>
</dbReference>
<gene>
    <name evidence="9" type="ORF">KJI95_11265</name>
</gene>
<dbReference type="RefSeq" id="WP_214507308.1">
    <property type="nucleotide sequence ID" value="NZ_JAHEPS010000004.1"/>
</dbReference>
<evidence type="ECO:0000256" key="3">
    <source>
        <dbReference type="ARBA" id="ARBA00010033"/>
    </source>
</evidence>
<name>A0ABS5V5X4_9GAMM</name>
<evidence type="ECO:0000313" key="10">
    <source>
        <dbReference type="Proteomes" id="UP001195903"/>
    </source>
</evidence>
<sequence length="213" mass="23317">MYMRSFVLFVCVLLGAMAQAWAQGGNAELYDAAVPADSGFVRVLNASRQPVMVTLSGKRQPQRVAAMQFGGYRYTQPGHYRLEVEGASIELDIRANMATTVLYHQGQLQGLDDQLVLDLKRAQLNFYNLAMSALSLKTSGGKSEVIAAVAPKTNGHRMVNELKMGFEAFDGDAAVGQFEAQLLRKGRSYSFAVIEDEQGKNSISHVSFVDKAE</sequence>
<comment type="subcellular location">
    <subcellularLocation>
        <location evidence="1">Periplasm</location>
    </subcellularLocation>
</comment>
<evidence type="ECO:0000313" key="9">
    <source>
        <dbReference type="EMBL" id="MBT1445099.1"/>
    </source>
</evidence>
<accession>A0ABS5V5X4</accession>
<feature type="chain" id="PRO_5045521530" description="Alginate biosynthesis protein AlgF" evidence="8">
    <location>
        <begin position="23"/>
        <end position="213"/>
    </location>
</feature>
<evidence type="ECO:0000256" key="4">
    <source>
        <dbReference type="ARBA" id="ARBA00013964"/>
    </source>
</evidence>
<dbReference type="Pfam" id="PF11182">
    <property type="entry name" value="AlgF"/>
    <property type="match status" value="1"/>
</dbReference>